<feature type="transmembrane region" description="Helical" evidence="16">
    <location>
        <begin position="80"/>
        <end position="99"/>
    </location>
</feature>
<accession>C5HIS3</accession>
<evidence type="ECO:0000256" key="10">
    <source>
        <dbReference type="ARBA" id="ARBA00022989"/>
    </source>
</evidence>
<dbReference type="GO" id="GO:0031966">
    <property type="term" value="C:mitochondrial membrane"/>
    <property type="evidence" value="ECO:0007669"/>
    <property type="project" value="UniProtKB-SubCell"/>
</dbReference>
<feature type="transmembrane region" description="Helical" evidence="16">
    <location>
        <begin position="134"/>
        <end position="155"/>
    </location>
</feature>
<evidence type="ECO:0000256" key="7">
    <source>
        <dbReference type="ARBA" id="ARBA00022692"/>
    </source>
</evidence>
<evidence type="ECO:0000256" key="11">
    <source>
        <dbReference type="ARBA" id="ARBA00023027"/>
    </source>
</evidence>
<comment type="subcellular location">
    <subcellularLocation>
        <location evidence="1">Mitochondrion membrane</location>
        <topology evidence="1">Multi-pass membrane protein</topology>
    </subcellularLocation>
</comment>
<sequence>MMFCMIAMLTISLLFPLLKHPLSMGIMLIMQTVVISILVGMMIKSFWFSYILFIIFLGGALVLFIYMTSTASNEKFNTSMKIMLFIISMVITGTAMQLLTDSMMNNSIKYMKKTPLIADDQILTLTKLFNFQSALLTIMIVLYLLITMIAISHIVNIQDGPMRSKN</sequence>
<evidence type="ECO:0000256" key="1">
    <source>
        <dbReference type="ARBA" id="ARBA00004225"/>
    </source>
</evidence>
<evidence type="ECO:0000256" key="8">
    <source>
        <dbReference type="ARBA" id="ARBA00022967"/>
    </source>
</evidence>
<dbReference type="PANTHER" id="PTHR11435">
    <property type="entry name" value="NADH UBIQUINONE OXIDOREDUCTASE SUBUNIT ND6"/>
    <property type="match status" value="1"/>
</dbReference>
<evidence type="ECO:0000256" key="9">
    <source>
        <dbReference type="ARBA" id="ARBA00022982"/>
    </source>
</evidence>
<evidence type="ECO:0000256" key="3">
    <source>
        <dbReference type="ARBA" id="ARBA00012944"/>
    </source>
</evidence>
<evidence type="ECO:0000256" key="15">
    <source>
        <dbReference type="ARBA" id="ARBA00049551"/>
    </source>
</evidence>
<dbReference type="GO" id="GO:0008137">
    <property type="term" value="F:NADH dehydrogenase (ubiquinone) activity"/>
    <property type="evidence" value="ECO:0007669"/>
    <property type="project" value="UniProtKB-EC"/>
</dbReference>
<evidence type="ECO:0000256" key="14">
    <source>
        <dbReference type="ARBA" id="ARBA00031019"/>
    </source>
</evidence>
<geneLocation type="mitochondrion" evidence="17"/>
<protein>
    <recommendedName>
        <fullName evidence="4">NADH-ubiquinone oxidoreductase chain 6</fullName>
        <ecNumber evidence="3">7.1.1.2</ecNumber>
    </recommendedName>
    <alternativeName>
        <fullName evidence="14">NADH dehydrogenase subunit 6</fullName>
    </alternativeName>
</protein>
<dbReference type="InterPro" id="IPR050269">
    <property type="entry name" value="ComplexI_Subunit6"/>
</dbReference>
<comment type="similarity">
    <text evidence="2">Belongs to the complex I subunit 6 family.</text>
</comment>
<evidence type="ECO:0000256" key="12">
    <source>
        <dbReference type="ARBA" id="ARBA00023128"/>
    </source>
</evidence>
<evidence type="ECO:0000256" key="2">
    <source>
        <dbReference type="ARBA" id="ARBA00005698"/>
    </source>
</evidence>
<comment type="catalytic activity">
    <reaction evidence="15">
        <text>a ubiquinone + NADH + 5 H(+)(in) = a ubiquinol + NAD(+) + 4 H(+)(out)</text>
        <dbReference type="Rhea" id="RHEA:29091"/>
        <dbReference type="Rhea" id="RHEA-COMP:9565"/>
        <dbReference type="Rhea" id="RHEA-COMP:9566"/>
        <dbReference type="ChEBI" id="CHEBI:15378"/>
        <dbReference type="ChEBI" id="CHEBI:16389"/>
        <dbReference type="ChEBI" id="CHEBI:17976"/>
        <dbReference type="ChEBI" id="CHEBI:57540"/>
        <dbReference type="ChEBI" id="CHEBI:57945"/>
        <dbReference type="EC" id="7.1.1.2"/>
    </reaction>
</comment>
<keyword evidence="5" id="KW-0813">Transport</keyword>
<feature type="transmembrane region" description="Helical" evidence="16">
    <location>
        <begin position="46"/>
        <end position="68"/>
    </location>
</feature>
<dbReference type="CTD" id="4541"/>
<evidence type="ECO:0000256" key="4">
    <source>
        <dbReference type="ARBA" id="ARBA00021095"/>
    </source>
</evidence>
<evidence type="ECO:0000256" key="13">
    <source>
        <dbReference type="ARBA" id="ARBA00023136"/>
    </source>
</evidence>
<gene>
    <name evidence="17" type="primary">ND6</name>
</gene>
<dbReference type="RefSeq" id="YP_002971068.1">
    <property type="nucleotide sequence ID" value="NC_012845.1"/>
</dbReference>
<keyword evidence="6" id="KW-0679">Respiratory chain</keyword>
<dbReference type="PANTHER" id="PTHR11435:SF1">
    <property type="entry name" value="NADH-UBIQUINONE OXIDOREDUCTASE CHAIN 6"/>
    <property type="match status" value="1"/>
</dbReference>
<dbReference type="EMBL" id="FJ456947">
    <property type="protein sequence ID" value="ACJ69518.1"/>
    <property type="molecule type" value="Genomic_DNA"/>
</dbReference>
<evidence type="ECO:0000256" key="5">
    <source>
        <dbReference type="ARBA" id="ARBA00022448"/>
    </source>
</evidence>
<evidence type="ECO:0000256" key="16">
    <source>
        <dbReference type="SAM" id="Phobius"/>
    </source>
</evidence>
<keyword evidence="8" id="KW-1278">Translocase</keyword>
<name>C5HIS3_9HEMI</name>
<reference evidence="17" key="1">
    <citation type="journal article" date="2009" name="BMC Evol. Biol.">
        <title>Phylogenetic analysis of the true water bugs (Insecta: Hemiptera: Heteroptera: Nepomorpha): evidence from mitochondrial genomes.</title>
        <authorList>
            <person name="Hua J."/>
            <person name="Li M."/>
            <person name="Dong P."/>
            <person name="Cui Y."/>
            <person name="Xie Q."/>
            <person name="Bu W."/>
        </authorList>
    </citation>
    <scope>NUCLEOTIDE SEQUENCE</scope>
</reference>
<evidence type="ECO:0000313" key="17">
    <source>
        <dbReference type="EMBL" id="ACJ69518.1"/>
    </source>
</evidence>
<keyword evidence="10 16" id="KW-1133">Transmembrane helix</keyword>
<keyword evidence="7 16" id="KW-0812">Transmembrane</keyword>
<evidence type="ECO:0000256" key="6">
    <source>
        <dbReference type="ARBA" id="ARBA00022660"/>
    </source>
</evidence>
<keyword evidence="12 17" id="KW-0496">Mitochondrion</keyword>
<keyword evidence="13 16" id="KW-0472">Membrane</keyword>
<dbReference type="GeneID" id="7996735"/>
<organism evidence="17">
    <name type="scientific">Ilyocoris cimicoides</name>
    <dbReference type="NCBI Taxonomy" id="280203"/>
    <lineage>
        <taxon>Eukaryota</taxon>
        <taxon>Metazoa</taxon>
        <taxon>Ecdysozoa</taxon>
        <taxon>Arthropoda</taxon>
        <taxon>Hexapoda</taxon>
        <taxon>Insecta</taxon>
        <taxon>Pterygota</taxon>
        <taxon>Neoptera</taxon>
        <taxon>Paraneoptera</taxon>
        <taxon>Hemiptera</taxon>
        <taxon>Heteroptera</taxon>
        <taxon>Panheteroptera</taxon>
        <taxon>Nepomorpha</taxon>
        <taxon>Naucoridae</taxon>
        <taxon>Ilyocorinae</taxon>
        <taxon>Ilyocoris</taxon>
    </lineage>
</organism>
<keyword evidence="9" id="KW-0249">Electron transport</keyword>
<proteinExistence type="inferred from homology"/>
<dbReference type="AlphaFoldDB" id="C5HIS3"/>
<dbReference type="EC" id="7.1.1.2" evidence="3"/>
<keyword evidence="11" id="KW-0520">NAD</keyword>